<dbReference type="EMBL" id="JACHLY010000001">
    <property type="protein sequence ID" value="MBB5996362.1"/>
    <property type="molecule type" value="Genomic_DNA"/>
</dbReference>
<feature type="transmembrane region" description="Helical" evidence="1">
    <location>
        <begin position="56"/>
        <end position="89"/>
    </location>
</feature>
<accession>A0A841E0Z8</accession>
<name>A0A841E0Z8_9ACTN</name>
<keyword evidence="1" id="KW-0472">Membrane</keyword>
<dbReference type="AlphaFoldDB" id="A0A841E0Z8"/>
<evidence type="ECO:0000313" key="3">
    <source>
        <dbReference type="Proteomes" id="UP000578077"/>
    </source>
</evidence>
<comment type="caution">
    <text evidence="2">The sequence shown here is derived from an EMBL/GenBank/DDBJ whole genome shotgun (WGS) entry which is preliminary data.</text>
</comment>
<protein>
    <submittedName>
        <fullName evidence="2">Uncharacterized protein</fullName>
    </submittedName>
</protein>
<organism evidence="2 3">
    <name type="scientific">Streptomonospora salina</name>
    <dbReference type="NCBI Taxonomy" id="104205"/>
    <lineage>
        <taxon>Bacteria</taxon>
        <taxon>Bacillati</taxon>
        <taxon>Actinomycetota</taxon>
        <taxon>Actinomycetes</taxon>
        <taxon>Streptosporangiales</taxon>
        <taxon>Nocardiopsidaceae</taxon>
        <taxon>Streptomonospora</taxon>
    </lineage>
</organism>
<keyword evidence="1" id="KW-1133">Transmembrane helix</keyword>
<feature type="transmembrane region" description="Helical" evidence="1">
    <location>
        <begin position="117"/>
        <end position="138"/>
    </location>
</feature>
<keyword evidence="3" id="KW-1185">Reference proteome</keyword>
<evidence type="ECO:0000256" key="1">
    <source>
        <dbReference type="SAM" id="Phobius"/>
    </source>
</evidence>
<sequence>MSTRTTAAGPMPAALQYAEVSVPGVGVGLVAGVFAAGVAAMAGLPAVQIATIAAGLGLPLALLGAGYCILLALGTFGVGALGPVAFYWLAGFPLARLTDQYLVAAVLGRDEVLREPLLSFLAFQAMLSMGFAIGFLWLHERIAPHMLIRIKDHNPVAAGLVGRYVSQATALEERRATATRERAAKRGRGRGSP</sequence>
<keyword evidence="1" id="KW-0812">Transmembrane</keyword>
<proteinExistence type="predicted"/>
<dbReference type="RefSeq" id="WP_246463491.1">
    <property type="nucleotide sequence ID" value="NZ_BAABKT010000044.1"/>
</dbReference>
<evidence type="ECO:0000313" key="2">
    <source>
        <dbReference type="EMBL" id="MBB5996362.1"/>
    </source>
</evidence>
<reference evidence="2 3" key="1">
    <citation type="submission" date="2020-08" db="EMBL/GenBank/DDBJ databases">
        <title>Sequencing the genomes of 1000 actinobacteria strains.</title>
        <authorList>
            <person name="Klenk H.-P."/>
        </authorList>
    </citation>
    <scope>NUCLEOTIDE SEQUENCE [LARGE SCALE GENOMIC DNA]</scope>
    <source>
        <strain evidence="2 3">DSM 44593</strain>
    </source>
</reference>
<gene>
    <name evidence="2" type="ORF">HNR25_000113</name>
</gene>
<feature type="transmembrane region" description="Helical" evidence="1">
    <location>
        <begin position="20"/>
        <end position="44"/>
    </location>
</feature>
<dbReference type="Proteomes" id="UP000578077">
    <property type="component" value="Unassembled WGS sequence"/>
</dbReference>